<feature type="region of interest" description="Disordered" evidence="1">
    <location>
        <begin position="68"/>
        <end position="118"/>
    </location>
</feature>
<sequence>METAVTLCCMGLGTVLSNETPQSAGLMRNIAFPITKDLRTRNTNWVISSEESEVSSLMSWRTKDFLTERADTPAADPESLPPNYRPAIKASSSVAPETATQQHLSPAGGRGGPALKSL</sequence>
<gene>
    <name evidence="2" type="ORF">JOB18_024999</name>
</gene>
<dbReference type="EMBL" id="JAGKHQ010000015">
    <property type="protein sequence ID" value="KAG7496778.1"/>
    <property type="molecule type" value="Genomic_DNA"/>
</dbReference>
<dbReference type="Proteomes" id="UP000693946">
    <property type="component" value="Linkage Group LG3"/>
</dbReference>
<organism evidence="2 3">
    <name type="scientific">Solea senegalensis</name>
    <name type="common">Senegalese sole</name>
    <dbReference type="NCBI Taxonomy" id="28829"/>
    <lineage>
        <taxon>Eukaryota</taxon>
        <taxon>Metazoa</taxon>
        <taxon>Chordata</taxon>
        <taxon>Craniata</taxon>
        <taxon>Vertebrata</taxon>
        <taxon>Euteleostomi</taxon>
        <taxon>Actinopterygii</taxon>
        <taxon>Neopterygii</taxon>
        <taxon>Teleostei</taxon>
        <taxon>Neoteleostei</taxon>
        <taxon>Acanthomorphata</taxon>
        <taxon>Carangaria</taxon>
        <taxon>Pleuronectiformes</taxon>
        <taxon>Pleuronectoidei</taxon>
        <taxon>Soleidae</taxon>
        <taxon>Solea</taxon>
    </lineage>
</organism>
<dbReference type="AlphaFoldDB" id="A0AAV6QUF6"/>
<evidence type="ECO:0000313" key="3">
    <source>
        <dbReference type="Proteomes" id="UP000693946"/>
    </source>
</evidence>
<feature type="compositionally biased region" description="Polar residues" evidence="1">
    <location>
        <begin position="90"/>
        <end position="104"/>
    </location>
</feature>
<comment type="caution">
    <text evidence="2">The sequence shown here is derived from an EMBL/GenBank/DDBJ whole genome shotgun (WGS) entry which is preliminary data.</text>
</comment>
<keyword evidence="3" id="KW-1185">Reference proteome</keyword>
<proteinExistence type="predicted"/>
<protein>
    <submittedName>
        <fullName evidence="2">Uncharacterized protein</fullName>
    </submittedName>
</protein>
<accession>A0AAV6QUF6</accession>
<name>A0AAV6QUF6_SOLSE</name>
<evidence type="ECO:0000313" key="2">
    <source>
        <dbReference type="EMBL" id="KAG7496778.1"/>
    </source>
</evidence>
<reference evidence="2 3" key="1">
    <citation type="journal article" date="2021" name="Sci. Rep.">
        <title>Chromosome anchoring in Senegalese sole (Solea senegalensis) reveals sex-associated markers and genome rearrangements in flatfish.</title>
        <authorList>
            <person name="Guerrero-Cozar I."/>
            <person name="Gomez-Garrido J."/>
            <person name="Berbel C."/>
            <person name="Martinez-Blanch J.F."/>
            <person name="Alioto T."/>
            <person name="Claros M.G."/>
            <person name="Gagnaire P.A."/>
            <person name="Manchado M."/>
        </authorList>
    </citation>
    <scope>NUCLEOTIDE SEQUENCE [LARGE SCALE GENOMIC DNA]</scope>
    <source>
        <strain evidence="2">Sse05_10M</strain>
    </source>
</reference>
<evidence type="ECO:0000256" key="1">
    <source>
        <dbReference type="SAM" id="MobiDB-lite"/>
    </source>
</evidence>